<evidence type="ECO:0000313" key="13">
    <source>
        <dbReference type="EMBL" id="HFC91579.1"/>
    </source>
</evidence>
<evidence type="ECO:0000259" key="12">
    <source>
        <dbReference type="PROSITE" id="PS50885"/>
    </source>
</evidence>
<organism evidence="13">
    <name type="scientific">Leucothrix mucor</name>
    <dbReference type="NCBI Taxonomy" id="45248"/>
    <lineage>
        <taxon>Bacteria</taxon>
        <taxon>Pseudomonadati</taxon>
        <taxon>Pseudomonadota</taxon>
        <taxon>Gammaproteobacteria</taxon>
        <taxon>Thiotrichales</taxon>
        <taxon>Thiotrichaceae</taxon>
        <taxon>Leucothrix</taxon>
    </lineage>
</organism>
<dbReference type="SUPFAM" id="SSF55874">
    <property type="entry name" value="ATPase domain of HSP90 chaperone/DNA topoisomerase II/histidine kinase"/>
    <property type="match status" value="1"/>
</dbReference>
<dbReference type="Proteomes" id="UP000885750">
    <property type="component" value="Unassembled WGS sequence"/>
</dbReference>
<dbReference type="InterPro" id="IPR036097">
    <property type="entry name" value="HisK_dim/P_sf"/>
</dbReference>
<dbReference type="AlphaFoldDB" id="A0A7V2WUA5"/>
<dbReference type="InterPro" id="IPR003661">
    <property type="entry name" value="HisK_dim/P_dom"/>
</dbReference>
<dbReference type="Pfam" id="PF00672">
    <property type="entry name" value="HAMP"/>
    <property type="match status" value="1"/>
</dbReference>
<dbReference type="InterPro" id="IPR004358">
    <property type="entry name" value="Sig_transdc_His_kin-like_C"/>
</dbReference>
<dbReference type="Gene3D" id="3.30.565.10">
    <property type="entry name" value="Histidine kinase-like ATPase, C-terminal domain"/>
    <property type="match status" value="1"/>
</dbReference>
<comment type="caution">
    <text evidence="13">The sequence shown here is derived from an EMBL/GenBank/DDBJ whole genome shotgun (WGS) entry which is preliminary data.</text>
</comment>
<dbReference type="PROSITE" id="PS50109">
    <property type="entry name" value="HIS_KIN"/>
    <property type="match status" value="1"/>
</dbReference>
<dbReference type="Pfam" id="PF00512">
    <property type="entry name" value="HisKA"/>
    <property type="match status" value="1"/>
</dbReference>
<keyword evidence="6" id="KW-0808">Transferase</keyword>
<protein>
    <recommendedName>
        <fullName evidence="3">histidine kinase</fullName>
        <ecNumber evidence="3">2.7.13.3</ecNumber>
    </recommendedName>
</protein>
<keyword evidence="9" id="KW-0067">ATP-binding</keyword>
<dbReference type="Gene3D" id="1.10.8.500">
    <property type="entry name" value="HAMP domain in histidine kinase"/>
    <property type="match status" value="1"/>
</dbReference>
<dbReference type="InterPro" id="IPR003594">
    <property type="entry name" value="HATPase_dom"/>
</dbReference>
<dbReference type="InterPro" id="IPR005467">
    <property type="entry name" value="His_kinase_dom"/>
</dbReference>
<keyword evidence="10" id="KW-0472">Membrane</keyword>
<keyword evidence="10" id="KW-1133">Transmembrane helix</keyword>
<dbReference type="SMART" id="SM00387">
    <property type="entry name" value="HATPase_c"/>
    <property type="match status" value="1"/>
</dbReference>
<evidence type="ECO:0000256" key="1">
    <source>
        <dbReference type="ARBA" id="ARBA00000085"/>
    </source>
</evidence>
<comment type="subcellular location">
    <subcellularLocation>
        <location evidence="2">Cell membrane</location>
        <topology evidence="2">Multi-pass membrane protein</topology>
    </subcellularLocation>
</comment>
<evidence type="ECO:0000256" key="10">
    <source>
        <dbReference type="SAM" id="Phobius"/>
    </source>
</evidence>
<keyword evidence="10" id="KW-0812">Transmembrane</keyword>
<comment type="catalytic activity">
    <reaction evidence="1">
        <text>ATP + protein L-histidine = ADP + protein N-phospho-L-histidine.</text>
        <dbReference type="EC" id="2.7.13.3"/>
    </reaction>
</comment>
<dbReference type="CDD" id="cd06225">
    <property type="entry name" value="HAMP"/>
    <property type="match status" value="1"/>
</dbReference>
<keyword evidence="7" id="KW-0547">Nucleotide-binding</keyword>
<name>A0A7V2WUA5_LEUMU</name>
<feature type="transmembrane region" description="Helical" evidence="10">
    <location>
        <begin position="268"/>
        <end position="289"/>
    </location>
</feature>
<evidence type="ECO:0000259" key="11">
    <source>
        <dbReference type="PROSITE" id="PS50109"/>
    </source>
</evidence>
<dbReference type="Gene3D" id="1.10.287.130">
    <property type="match status" value="1"/>
</dbReference>
<reference evidence="13" key="1">
    <citation type="journal article" date="2020" name="mSystems">
        <title>Genome- and Community-Level Interaction Insights into Carbon Utilization and Element Cycling Functions of Hydrothermarchaeota in Hydrothermal Sediment.</title>
        <authorList>
            <person name="Zhou Z."/>
            <person name="Liu Y."/>
            <person name="Xu W."/>
            <person name="Pan J."/>
            <person name="Luo Z.H."/>
            <person name="Li M."/>
        </authorList>
    </citation>
    <scope>NUCLEOTIDE SEQUENCE [LARGE SCALE GENOMIC DNA]</scope>
    <source>
        <strain evidence="13">HyVt-493</strain>
    </source>
</reference>
<sequence>MTKLFITLYLVVLSSFILFIVLIVSLDSIDQDKLPGMHKVGENLTKGTFMLLEKSIEGLSQSQIDAVIEQHRQAFGSFLGLFKIANLPLGNEAIKRLQQGEIVSSAVEDEALVKKTIKETGNMPIDMDLVYKKMPHSSRVWRINIDIDVDISVNESGIGIELVQGRYLEGMHYLLQQLLFNEPEEKWQQIINNLHPDYGLPLFLIKESILLDRLKGHKNIEKIRAQILKGELANISSDNAEAAFVQRVPNSDIILQIGPMQIPWMLRYSLLVVILLFVLSIALMLFLWAHPFWSSLIKIKQAADEFGAGNYSARIPYNKHAAIAKIAQAFNRMAEQTQRSIHSHKELTSAVSHELRTPVARMRFALEMLAEADNKKDQQRFINDINTDIDDLDLLLEELLTYARFDRQDSVVKRREEHLIPWISNSMEKLMPLANHKNLSYQIEDIDRHETAPIDARLMSRVLDNLVQNGLRYAHRQVKITLTKDNDAYLLTVEDDGKGIPKEERAHIFDAFSRLDRSRDRASGGFGLGLAIAKRIVAEHQGELSICDSALGGAQFEVRFSS</sequence>
<dbReference type="InterPro" id="IPR050980">
    <property type="entry name" value="2C_sensor_his_kinase"/>
</dbReference>
<dbReference type="SMART" id="SM00304">
    <property type="entry name" value="HAMP"/>
    <property type="match status" value="1"/>
</dbReference>
<proteinExistence type="predicted"/>
<dbReference type="InterPro" id="IPR003660">
    <property type="entry name" value="HAMP_dom"/>
</dbReference>
<evidence type="ECO:0000256" key="8">
    <source>
        <dbReference type="ARBA" id="ARBA00022777"/>
    </source>
</evidence>
<feature type="transmembrane region" description="Helical" evidence="10">
    <location>
        <begin position="6"/>
        <end position="29"/>
    </location>
</feature>
<dbReference type="InterPro" id="IPR036890">
    <property type="entry name" value="HATPase_C_sf"/>
</dbReference>
<dbReference type="CDD" id="cd00082">
    <property type="entry name" value="HisKA"/>
    <property type="match status" value="1"/>
</dbReference>
<evidence type="ECO:0000256" key="5">
    <source>
        <dbReference type="ARBA" id="ARBA00022553"/>
    </source>
</evidence>
<dbReference type="Pfam" id="PF02518">
    <property type="entry name" value="HATPase_c"/>
    <property type="match status" value="1"/>
</dbReference>
<evidence type="ECO:0000256" key="7">
    <source>
        <dbReference type="ARBA" id="ARBA00022741"/>
    </source>
</evidence>
<dbReference type="GO" id="GO:0005886">
    <property type="term" value="C:plasma membrane"/>
    <property type="evidence" value="ECO:0007669"/>
    <property type="project" value="UniProtKB-SubCell"/>
</dbReference>
<accession>A0A7V2WUA5</accession>
<keyword evidence="5" id="KW-0597">Phosphoprotein</keyword>
<keyword evidence="8" id="KW-0418">Kinase</keyword>
<dbReference type="PANTHER" id="PTHR44936:SF10">
    <property type="entry name" value="SENSOR PROTEIN RSTB"/>
    <property type="match status" value="1"/>
</dbReference>
<dbReference type="GO" id="GO:0000155">
    <property type="term" value="F:phosphorelay sensor kinase activity"/>
    <property type="evidence" value="ECO:0007669"/>
    <property type="project" value="InterPro"/>
</dbReference>
<feature type="domain" description="HAMP" evidence="12">
    <location>
        <begin position="296"/>
        <end position="342"/>
    </location>
</feature>
<gene>
    <name evidence="13" type="ORF">ENJ51_02065</name>
</gene>
<evidence type="ECO:0000256" key="2">
    <source>
        <dbReference type="ARBA" id="ARBA00004651"/>
    </source>
</evidence>
<feature type="domain" description="Histidine kinase" evidence="11">
    <location>
        <begin position="350"/>
        <end position="562"/>
    </location>
</feature>
<dbReference type="PRINTS" id="PR00344">
    <property type="entry name" value="BCTRLSENSOR"/>
</dbReference>
<evidence type="ECO:0000256" key="4">
    <source>
        <dbReference type="ARBA" id="ARBA00022475"/>
    </source>
</evidence>
<dbReference type="PROSITE" id="PS50885">
    <property type="entry name" value="HAMP"/>
    <property type="match status" value="1"/>
</dbReference>
<dbReference type="SMART" id="SM00388">
    <property type="entry name" value="HisKA"/>
    <property type="match status" value="1"/>
</dbReference>
<dbReference type="EC" id="2.7.13.3" evidence="3"/>
<dbReference type="PANTHER" id="PTHR44936">
    <property type="entry name" value="SENSOR PROTEIN CREC"/>
    <property type="match status" value="1"/>
</dbReference>
<evidence type="ECO:0000256" key="9">
    <source>
        <dbReference type="ARBA" id="ARBA00022840"/>
    </source>
</evidence>
<dbReference type="SUPFAM" id="SSF158472">
    <property type="entry name" value="HAMP domain-like"/>
    <property type="match status" value="1"/>
</dbReference>
<dbReference type="GO" id="GO:0005524">
    <property type="term" value="F:ATP binding"/>
    <property type="evidence" value="ECO:0007669"/>
    <property type="project" value="UniProtKB-KW"/>
</dbReference>
<evidence type="ECO:0000256" key="3">
    <source>
        <dbReference type="ARBA" id="ARBA00012438"/>
    </source>
</evidence>
<dbReference type="EMBL" id="DRMS01000083">
    <property type="protein sequence ID" value="HFC91579.1"/>
    <property type="molecule type" value="Genomic_DNA"/>
</dbReference>
<evidence type="ECO:0000256" key="6">
    <source>
        <dbReference type="ARBA" id="ARBA00022679"/>
    </source>
</evidence>
<keyword evidence="4" id="KW-1003">Cell membrane</keyword>
<dbReference type="SUPFAM" id="SSF47384">
    <property type="entry name" value="Homodimeric domain of signal transducing histidine kinase"/>
    <property type="match status" value="1"/>
</dbReference>